<organism evidence="2 3">
    <name type="scientific">Haloechinothrix salitolerans</name>
    <dbReference type="NCBI Taxonomy" id="926830"/>
    <lineage>
        <taxon>Bacteria</taxon>
        <taxon>Bacillati</taxon>
        <taxon>Actinomycetota</taxon>
        <taxon>Actinomycetes</taxon>
        <taxon>Pseudonocardiales</taxon>
        <taxon>Pseudonocardiaceae</taxon>
        <taxon>Haloechinothrix</taxon>
    </lineage>
</organism>
<dbReference type="EMBL" id="JBHSXX010000001">
    <property type="protein sequence ID" value="MFC6866153.1"/>
    <property type="molecule type" value="Genomic_DNA"/>
</dbReference>
<evidence type="ECO:0000259" key="1">
    <source>
        <dbReference type="SMART" id="SM00943"/>
    </source>
</evidence>
<gene>
    <name evidence="2" type="ORF">ACFQGD_03255</name>
</gene>
<protein>
    <submittedName>
        <fullName evidence="2">Bifunctional DNA primase/polymerase</fullName>
    </submittedName>
</protein>
<dbReference type="SMART" id="SM00943">
    <property type="entry name" value="Prim-Pol"/>
    <property type="match status" value="1"/>
</dbReference>
<reference evidence="3" key="1">
    <citation type="journal article" date="2019" name="Int. J. Syst. Evol. Microbiol.">
        <title>The Global Catalogue of Microorganisms (GCM) 10K type strain sequencing project: providing services to taxonomists for standard genome sequencing and annotation.</title>
        <authorList>
            <consortium name="The Broad Institute Genomics Platform"/>
            <consortium name="The Broad Institute Genome Sequencing Center for Infectious Disease"/>
            <person name="Wu L."/>
            <person name="Ma J."/>
        </authorList>
    </citation>
    <scope>NUCLEOTIDE SEQUENCE [LARGE SCALE GENOMIC DNA]</scope>
    <source>
        <strain evidence="3">KCTC 32255</strain>
    </source>
</reference>
<comment type="caution">
    <text evidence="2">The sequence shown here is derived from an EMBL/GenBank/DDBJ whole genome shotgun (WGS) entry which is preliminary data.</text>
</comment>
<accession>A0ABW2BTL3</accession>
<dbReference type="Proteomes" id="UP001596337">
    <property type="component" value="Unassembled WGS sequence"/>
</dbReference>
<keyword evidence="3" id="KW-1185">Reference proteome</keyword>
<dbReference type="InterPro" id="IPR015330">
    <property type="entry name" value="DNA_primase/pol_bifunc_N"/>
</dbReference>
<name>A0ABW2BTL3_9PSEU</name>
<feature type="domain" description="DNA primase/polymerase bifunctional N-terminal" evidence="1">
    <location>
        <begin position="25"/>
        <end position="174"/>
    </location>
</feature>
<evidence type="ECO:0000313" key="2">
    <source>
        <dbReference type="EMBL" id="MFC6866153.1"/>
    </source>
</evidence>
<evidence type="ECO:0000313" key="3">
    <source>
        <dbReference type="Proteomes" id="UP001596337"/>
    </source>
</evidence>
<dbReference type="Pfam" id="PF09250">
    <property type="entry name" value="Prim-Pol"/>
    <property type="match status" value="1"/>
</dbReference>
<proteinExistence type="predicted"/>
<sequence>MNNPTIGIDSVSWRDAFRIELRAEAIGLATRGWPVVPGTAPAGDGVSGPVPVHDDWQERAVADSGDVIEWWGGEVYSVLVATGSYVDAVEVDAELGHRAATLLRETGRPAPILAMPNGKWVFLTESGGELAGELATRPGVVRHGMGSWVPLPPTPFAHGVVHWRVKPEVWEWKLPRAGALHGVLARALATLPDNRDSEFHVHAA</sequence>
<dbReference type="RefSeq" id="WP_345407194.1">
    <property type="nucleotide sequence ID" value="NZ_BAABLA010000123.1"/>
</dbReference>